<evidence type="ECO:0000313" key="3">
    <source>
        <dbReference type="Proteomes" id="UP000242188"/>
    </source>
</evidence>
<comment type="caution">
    <text evidence="2">The sequence shown here is derived from an EMBL/GenBank/DDBJ whole genome shotgun (WGS) entry which is preliminary data.</text>
</comment>
<dbReference type="STRING" id="6573.A0A210PYS3"/>
<reference evidence="2 3" key="1">
    <citation type="journal article" date="2017" name="Nat. Ecol. Evol.">
        <title>Scallop genome provides insights into evolution of bilaterian karyotype and development.</title>
        <authorList>
            <person name="Wang S."/>
            <person name="Zhang J."/>
            <person name="Jiao W."/>
            <person name="Li J."/>
            <person name="Xun X."/>
            <person name="Sun Y."/>
            <person name="Guo X."/>
            <person name="Huan P."/>
            <person name="Dong B."/>
            <person name="Zhang L."/>
            <person name="Hu X."/>
            <person name="Sun X."/>
            <person name="Wang J."/>
            <person name="Zhao C."/>
            <person name="Wang Y."/>
            <person name="Wang D."/>
            <person name="Huang X."/>
            <person name="Wang R."/>
            <person name="Lv J."/>
            <person name="Li Y."/>
            <person name="Zhang Z."/>
            <person name="Liu B."/>
            <person name="Lu W."/>
            <person name="Hui Y."/>
            <person name="Liang J."/>
            <person name="Zhou Z."/>
            <person name="Hou R."/>
            <person name="Li X."/>
            <person name="Liu Y."/>
            <person name="Li H."/>
            <person name="Ning X."/>
            <person name="Lin Y."/>
            <person name="Zhao L."/>
            <person name="Xing Q."/>
            <person name="Dou J."/>
            <person name="Li Y."/>
            <person name="Mao J."/>
            <person name="Guo H."/>
            <person name="Dou H."/>
            <person name="Li T."/>
            <person name="Mu C."/>
            <person name="Jiang W."/>
            <person name="Fu Q."/>
            <person name="Fu X."/>
            <person name="Miao Y."/>
            <person name="Liu J."/>
            <person name="Yu Q."/>
            <person name="Li R."/>
            <person name="Liao H."/>
            <person name="Li X."/>
            <person name="Kong Y."/>
            <person name="Jiang Z."/>
            <person name="Chourrout D."/>
            <person name="Li R."/>
            <person name="Bao Z."/>
        </authorList>
    </citation>
    <scope>NUCLEOTIDE SEQUENCE [LARGE SCALE GENOMIC DNA]</scope>
    <source>
        <strain evidence="2 3">PY_sf001</strain>
    </source>
</reference>
<feature type="region of interest" description="Disordered" evidence="1">
    <location>
        <begin position="1"/>
        <end position="140"/>
    </location>
</feature>
<dbReference type="AlphaFoldDB" id="A0A210PYS3"/>
<gene>
    <name evidence="2" type="ORF">KP79_PYT22044</name>
</gene>
<feature type="compositionally biased region" description="Basic and acidic residues" evidence="1">
    <location>
        <begin position="51"/>
        <end position="90"/>
    </location>
</feature>
<accession>A0A210PYS3</accession>
<organism evidence="2 3">
    <name type="scientific">Mizuhopecten yessoensis</name>
    <name type="common">Japanese scallop</name>
    <name type="synonym">Patinopecten yessoensis</name>
    <dbReference type="NCBI Taxonomy" id="6573"/>
    <lineage>
        <taxon>Eukaryota</taxon>
        <taxon>Metazoa</taxon>
        <taxon>Spiralia</taxon>
        <taxon>Lophotrochozoa</taxon>
        <taxon>Mollusca</taxon>
        <taxon>Bivalvia</taxon>
        <taxon>Autobranchia</taxon>
        <taxon>Pteriomorphia</taxon>
        <taxon>Pectinida</taxon>
        <taxon>Pectinoidea</taxon>
        <taxon>Pectinidae</taxon>
        <taxon>Mizuhopecten</taxon>
    </lineage>
</organism>
<evidence type="ECO:0000313" key="2">
    <source>
        <dbReference type="EMBL" id="OWF41634.1"/>
    </source>
</evidence>
<name>A0A210PYS3_MIZYE</name>
<dbReference type="EMBL" id="NEDP02005376">
    <property type="protein sequence ID" value="OWF41634.1"/>
    <property type="molecule type" value="Genomic_DNA"/>
</dbReference>
<dbReference type="Proteomes" id="UP000242188">
    <property type="component" value="Unassembled WGS sequence"/>
</dbReference>
<evidence type="ECO:0000256" key="1">
    <source>
        <dbReference type="SAM" id="MobiDB-lite"/>
    </source>
</evidence>
<dbReference type="OrthoDB" id="4778440at2759"/>
<feature type="region of interest" description="Disordered" evidence="1">
    <location>
        <begin position="298"/>
        <end position="329"/>
    </location>
</feature>
<sequence>MTDGGKEMANGGNEMTDGKKEMTDGGKEIPDGGKEMTDGGKEMTDGGNEMIDGRKEMTDGGKEMTDGGKEMTDGGKEMTDGEKEMTDGGKEMANGGKEMTDGEKEMTDCGKEMTDGGKEMTDGGKEMTDGGKEMTDGGKNITDDVMEMSDDNEEIEMTSADLFAGKRKKQIQQKKLPRQASFAIYATSYRRERTLQIHNDKCHPGTYTQWSTMARMKTSCDECSDDSTDTCDPNFECTASEIEYVTSDDDFASTDHKIARRNDIEKDFIDHVSDSEMSDVIVNECYFNELDPELNTEIDTSERKTNENTEDTEDEGGTQIFGLLPKGQK</sequence>
<proteinExistence type="predicted"/>
<feature type="compositionally biased region" description="Basic and acidic residues" evidence="1">
    <location>
        <begin position="98"/>
        <end position="136"/>
    </location>
</feature>
<feature type="compositionally biased region" description="Basic and acidic residues" evidence="1">
    <location>
        <begin position="16"/>
        <end position="44"/>
    </location>
</feature>
<keyword evidence="3" id="KW-1185">Reference proteome</keyword>
<protein>
    <submittedName>
        <fullName evidence="2">Uncharacterized protein</fullName>
    </submittedName>
</protein>